<dbReference type="AlphaFoldDB" id="A0A9P5SUU2"/>
<evidence type="ECO:0000313" key="1">
    <source>
        <dbReference type="EMBL" id="KAF9337201.1"/>
    </source>
</evidence>
<sequence>MSNDDPDKINILLIGDAQSGKTSLVKTMELYAEPGLVTHEEFIVQGSSGAADEIMKKTSFRTDLHTLRIRALISGHHHIVDTEKDATELSLDEFNCRLDLEQGNVETSLIHPKSSRQYTFNVFEAPGFRATENLQRKVLAIYKTAVESQIDVHHVLVALAPDPVTSLAPNPVASLAFSPITSTMRTFISGFNNLFPNIFQHMTFVHTKVNYHHLHISNTLFHISIKDKEEQILRLTKKSLSILMIDASQHAEQPIQEAISHNMVRAILQDTTSNRSDCSVLTVAYSRVPTTHPSSPTS</sequence>
<evidence type="ECO:0008006" key="3">
    <source>
        <dbReference type="Google" id="ProtNLM"/>
    </source>
</evidence>
<dbReference type="Proteomes" id="UP000696485">
    <property type="component" value="Unassembled WGS sequence"/>
</dbReference>
<name>A0A9P5SUU2_9FUNG</name>
<protein>
    <recommendedName>
        <fullName evidence="3">G domain-containing protein</fullName>
    </recommendedName>
</protein>
<comment type="caution">
    <text evidence="1">The sequence shown here is derived from an EMBL/GenBank/DDBJ whole genome shotgun (WGS) entry which is preliminary data.</text>
</comment>
<reference evidence="1" key="1">
    <citation type="journal article" date="2020" name="Fungal Divers.">
        <title>Resolving the Mortierellaceae phylogeny through synthesis of multi-gene phylogenetics and phylogenomics.</title>
        <authorList>
            <person name="Vandepol N."/>
            <person name="Liber J."/>
            <person name="Desiro A."/>
            <person name="Na H."/>
            <person name="Kennedy M."/>
            <person name="Barry K."/>
            <person name="Grigoriev I.V."/>
            <person name="Miller A.N."/>
            <person name="O'Donnell K."/>
            <person name="Stajich J.E."/>
            <person name="Bonito G."/>
        </authorList>
    </citation>
    <scope>NUCLEOTIDE SEQUENCE</scope>
    <source>
        <strain evidence="1">NVP1</strain>
    </source>
</reference>
<dbReference type="EMBL" id="JAAAUY010000034">
    <property type="protein sequence ID" value="KAF9337201.1"/>
    <property type="molecule type" value="Genomic_DNA"/>
</dbReference>
<accession>A0A9P5SUU2</accession>
<evidence type="ECO:0000313" key="2">
    <source>
        <dbReference type="Proteomes" id="UP000696485"/>
    </source>
</evidence>
<dbReference type="Gene3D" id="3.40.50.300">
    <property type="entry name" value="P-loop containing nucleotide triphosphate hydrolases"/>
    <property type="match status" value="1"/>
</dbReference>
<dbReference type="SUPFAM" id="SSF52540">
    <property type="entry name" value="P-loop containing nucleoside triphosphate hydrolases"/>
    <property type="match status" value="1"/>
</dbReference>
<dbReference type="InterPro" id="IPR027417">
    <property type="entry name" value="P-loop_NTPase"/>
</dbReference>
<gene>
    <name evidence="1" type="ORF">BG006_005922</name>
</gene>
<organism evidence="1 2">
    <name type="scientific">Podila minutissima</name>
    <dbReference type="NCBI Taxonomy" id="64525"/>
    <lineage>
        <taxon>Eukaryota</taxon>
        <taxon>Fungi</taxon>
        <taxon>Fungi incertae sedis</taxon>
        <taxon>Mucoromycota</taxon>
        <taxon>Mortierellomycotina</taxon>
        <taxon>Mortierellomycetes</taxon>
        <taxon>Mortierellales</taxon>
        <taxon>Mortierellaceae</taxon>
        <taxon>Podila</taxon>
    </lineage>
</organism>
<keyword evidence="2" id="KW-1185">Reference proteome</keyword>
<proteinExistence type="predicted"/>